<keyword evidence="2" id="KW-0413">Isomerase</keyword>
<reference evidence="2" key="1">
    <citation type="submission" date="2020-05" db="EMBL/GenBank/DDBJ databases">
        <authorList>
            <person name="Chiriac C."/>
            <person name="Salcher M."/>
            <person name="Ghai R."/>
            <person name="Kavagutti S V."/>
        </authorList>
    </citation>
    <scope>NUCLEOTIDE SEQUENCE</scope>
</reference>
<dbReference type="EMBL" id="LR797331">
    <property type="protein sequence ID" value="CAB4203607.1"/>
    <property type="molecule type" value="Genomic_DNA"/>
</dbReference>
<sequence length="96" mass="10348">MLSEHASRPSRPMMPKCPACGGMMMVRVAKVGKNAGQPFYGCCSFPDCRGTLPKAVGDAILAEGRAEEARAQKEALEKEFADLRADDLGFLAFLEP</sequence>
<evidence type="ECO:0000313" key="2">
    <source>
        <dbReference type="EMBL" id="CAB4203607.1"/>
    </source>
</evidence>
<dbReference type="SUPFAM" id="SSF57783">
    <property type="entry name" value="Zinc beta-ribbon"/>
    <property type="match status" value="1"/>
</dbReference>
<evidence type="ECO:0000256" key="1">
    <source>
        <dbReference type="SAM" id="Coils"/>
    </source>
</evidence>
<feature type="coiled-coil region" evidence="1">
    <location>
        <begin position="59"/>
        <end position="86"/>
    </location>
</feature>
<protein>
    <submittedName>
        <fullName evidence="2">DNA topoisomerase, type IA, zn finger</fullName>
    </submittedName>
</protein>
<dbReference type="Gene3D" id="3.30.65.10">
    <property type="entry name" value="Bacterial Topoisomerase I, domain 1"/>
    <property type="match status" value="1"/>
</dbReference>
<accession>A0A6J5S5F2</accession>
<proteinExistence type="predicted"/>
<dbReference type="GO" id="GO:0016853">
    <property type="term" value="F:isomerase activity"/>
    <property type="evidence" value="ECO:0007669"/>
    <property type="project" value="UniProtKB-KW"/>
</dbReference>
<name>A0A6J5S5F2_9CAUD</name>
<organism evidence="2">
    <name type="scientific">uncultured Caudovirales phage</name>
    <dbReference type="NCBI Taxonomy" id="2100421"/>
    <lineage>
        <taxon>Viruses</taxon>
        <taxon>Duplodnaviria</taxon>
        <taxon>Heunggongvirae</taxon>
        <taxon>Uroviricota</taxon>
        <taxon>Caudoviricetes</taxon>
        <taxon>Peduoviridae</taxon>
        <taxon>Maltschvirus</taxon>
        <taxon>Maltschvirus maltsch</taxon>
    </lineage>
</organism>
<keyword evidence="1" id="KW-0175">Coiled coil</keyword>
<gene>
    <name evidence="2" type="ORF">UFOVP1382_218</name>
</gene>